<protein>
    <submittedName>
        <fullName evidence="2">Uncharacterized protein</fullName>
    </submittedName>
</protein>
<dbReference type="Proteomes" id="UP000054532">
    <property type="component" value="Unassembled WGS sequence"/>
</dbReference>
<proteinExistence type="predicted"/>
<sequence length="127" mass="13812">RSQMYPFPSKIRRFTPSLPDPPTPAQVSTSSLQEMKFSTALIVLTSAVAFLASPTASESEVHLRVHLDKGICYTSCPSGQYCPNEEYPHKCRGPKSGECFNPATGAFQKGCSEGFKCNNGKCVYGKP</sequence>
<evidence type="ECO:0000256" key="1">
    <source>
        <dbReference type="SAM" id="MobiDB-lite"/>
    </source>
</evidence>
<dbReference type="AlphaFoldDB" id="W2NEJ8"/>
<dbReference type="VEuPathDB" id="FungiDB:PPTG_22973"/>
<dbReference type="EMBL" id="KI692917">
    <property type="protein sequence ID" value="ETM46323.1"/>
    <property type="molecule type" value="Genomic_DNA"/>
</dbReference>
<name>W2NEJ8_PHYNI</name>
<feature type="non-terminal residue" evidence="2">
    <location>
        <position position="1"/>
    </location>
</feature>
<gene>
    <name evidence="2" type="ORF">L914_08760</name>
</gene>
<reference evidence="2" key="1">
    <citation type="submission" date="2013-11" db="EMBL/GenBank/DDBJ databases">
        <title>The Genome Sequence of Phytophthora parasitica IAC_01/95.</title>
        <authorList>
            <consortium name="The Broad Institute Genomics Platform"/>
            <person name="Russ C."/>
            <person name="Tyler B."/>
            <person name="Panabieres F."/>
            <person name="Shan W."/>
            <person name="Tripathy S."/>
            <person name="Grunwald N."/>
            <person name="Machado M."/>
            <person name="Johnson C.S."/>
            <person name="Arredondo F."/>
            <person name="Hong C."/>
            <person name="Coffey M."/>
            <person name="Young S.K."/>
            <person name="Zeng Q."/>
            <person name="Gargeya S."/>
            <person name="Fitzgerald M."/>
            <person name="Abouelleil A."/>
            <person name="Alvarado L."/>
            <person name="Chapman S.B."/>
            <person name="Gainer-Dewar J."/>
            <person name="Goldberg J."/>
            <person name="Griggs A."/>
            <person name="Gujja S."/>
            <person name="Hansen M."/>
            <person name="Howarth C."/>
            <person name="Imamovic A."/>
            <person name="Ireland A."/>
            <person name="Larimer J."/>
            <person name="McCowan C."/>
            <person name="Murphy C."/>
            <person name="Pearson M."/>
            <person name="Poon T.W."/>
            <person name="Priest M."/>
            <person name="Roberts A."/>
            <person name="Saif S."/>
            <person name="Shea T."/>
            <person name="Sykes S."/>
            <person name="Wortman J."/>
            <person name="Nusbaum C."/>
            <person name="Birren B."/>
        </authorList>
    </citation>
    <scope>NUCLEOTIDE SEQUENCE [LARGE SCALE GENOMIC DNA]</scope>
    <source>
        <strain evidence="2">IAC_01/95</strain>
    </source>
</reference>
<feature type="region of interest" description="Disordered" evidence="1">
    <location>
        <begin position="1"/>
        <end position="30"/>
    </location>
</feature>
<evidence type="ECO:0000313" key="2">
    <source>
        <dbReference type="EMBL" id="ETM46323.1"/>
    </source>
</evidence>
<organism evidence="2">
    <name type="scientific">Phytophthora nicotianae</name>
    <name type="common">Potato buckeye rot agent</name>
    <name type="synonym">Phytophthora parasitica</name>
    <dbReference type="NCBI Taxonomy" id="4792"/>
    <lineage>
        <taxon>Eukaryota</taxon>
        <taxon>Sar</taxon>
        <taxon>Stramenopiles</taxon>
        <taxon>Oomycota</taxon>
        <taxon>Peronosporomycetes</taxon>
        <taxon>Peronosporales</taxon>
        <taxon>Peronosporaceae</taxon>
        <taxon>Phytophthora</taxon>
    </lineage>
</organism>
<accession>W2NEJ8</accession>